<dbReference type="PRINTS" id="PR00455">
    <property type="entry name" value="HTHTETR"/>
</dbReference>
<dbReference type="InterPro" id="IPR001647">
    <property type="entry name" value="HTH_TetR"/>
</dbReference>
<dbReference type="Proteomes" id="UP000282977">
    <property type="component" value="Unassembled WGS sequence"/>
</dbReference>
<evidence type="ECO:0000313" key="6">
    <source>
        <dbReference type="EMBL" id="RVT40950.1"/>
    </source>
</evidence>
<proteinExistence type="predicted"/>
<dbReference type="OrthoDB" id="9811084at2"/>
<dbReference type="GO" id="GO:0003677">
    <property type="term" value="F:DNA binding"/>
    <property type="evidence" value="ECO:0007669"/>
    <property type="project" value="UniProtKB-UniRule"/>
</dbReference>
<dbReference type="EMBL" id="RZUL01000003">
    <property type="protein sequence ID" value="RVT40950.1"/>
    <property type="molecule type" value="Genomic_DNA"/>
</dbReference>
<feature type="domain" description="HTH tetR-type" evidence="5">
    <location>
        <begin position="19"/>
        <end position="79"/>
    </location>
</feature>
<gene>
    <name evidence="6" type="ORF">ENE74_10860</name>
</gene>
<comment type="caution">
    <text evidence="6">The sequence shown here is derived from an EMBL/GenBank/DDBJ whole genome shotgun (WGS) entry which is preliminary data.</text>
</comment>
<name>A0A437J730_9SPHN</name>
<keyword evidence="2 4" id="KW-0238">DNA-binding</keyword>
<evidence type="ECO:0000313" key="7">
    <source>
        <dbReference type="Proteomes" id="UP000282977"/>
    </source>
</evidence>
<dbReference type="AlphaFoldDB" id="A0A437J730"/>
<keyword evidence="1" id="KW-0805">Transcription regulation</keyword>
<protein>
    <submittedName>
        <fullName evidence="6">TetR/AcrR family transcriptional regulator</fullName>
    </submittedName>
</protein>
<evidence type="ECO:0000259" key="5">
    <source>
        <dbReference type="PROSITE" id="PS50977"/>
    </source>
</evidence>
<keyword evidence="7" id="KW-1185">Reference proteome</keyword>
<dbReference type="RefSeq" id="WP_127690949.1">
    <property type="nucleotide sequence ID" value="NZ_RZUL01000003.1"/>
</dbReference>
<evidence type="ECO:0000256" key="2">
    <source>
        <dbReference type="ARBA" id="ARBA00023125"/>
    </source>
</evidence>
<dbReference type="Pfam" id="PF00440">
    <property type="entry name" value="TetR_N"/>
    <property type="match status" value="1"/>
</dbReference>
<dbReference type="SUPFAM" id="SSF46689">
    <property type="entry name" value="Homeodomain-like"/>
    <property type="match status" value="1"/>
</dbReference>
<evidence type="ECO:0000256" key="1">
    <source>
        <dbReference type="ARBA" id="ARBA00023015"/>
    </source>
</evidence>
<reference evidence="6 7" key="1">
    <citation type="submission" date="2019-01" db="EMBL/GenBank/DDBJ databases">
        <authorList>
            <person name="Chen W.-M."/>
        </authorList>
    </citation>
    <scope>NUCLEOTIDE SEQUENCE [LARGE SCALE GENOMIC DNA]</scope>
    <source>
        <strain evidence="6 7">TLA-22</strain>
    </source>
</reference>
<dbReference type="PROSITE" id="PS50977">
    <property type="entry name" value="HTH_TETR_2"/>
    <property type="match status" value="1"/>
</dbReference>
<feature type="DNA-binding region" description="H-T-H motif" evidence="4">
    <location>
        <begin position="42"/>
        <end position="61"/>
    </location>
</feature>
<dbReference type="PANTHER" id="PTHR47506">
    <property type="entry name" value="TRANSCRIPTIONAL REGULATORY PROTEIN"/>
    <property type="match status" value="1"/>
</dbReference>
<dbReference type="Gene3D" id="1.10.357.10">
    <property type="entry name" value="Tetracycline Repressor, domain 2"/>
    <property type="match status" value="1"/>
</dbReference>
<accession>A0A437J730</accession>
<sequence length="202" mass="22669">MTDERGRTGPGEARTARYQETYDSILDAAAALINSEGAHGMTFAAVADAVGLNTTSITYYFKRKEQLALACYDRTMARYETYVDQAAKADDVAGRIDAFFAAVFDDLRAVRVGSAPPHALLLELRTLEEPVKQEALARYRELFGKIRALLGRSTDPHEHARLTGKANVLAENLFWLPFWIDRYDIADFPRVRRVWSISCCTV</sequence>
<dbReference type="PANTHER" id="PTHR47506:SF1">
    <property type="entry name" value="HTH-TYPE TRANSCRIPTIONAL REGULATOR YJDC"/>
    <property type="match status" value="1"/>
</dbReference>
<keyword evidence="3" id="KW-0804">Transcription</keyword>
<organism evidence="6 7">
    <name type="scientific">Sphingobium algorifonticola</name>
    <dbReference type="NCBI Taxonomy" id="2008318"/>
    <lineage>
        <taxon>Bacteria</taxon>
        <taxon>Pseudomonadati</taxon>
        <taxon>Pseudomonadota</taxon>
        <taxon>Alphaproteobacteria</taxon>
        <taxon>Sphingomonadales</taxon>
        <taxon>Sphingomonadaceae</taxon>
        <taxon>Sphingobium</taxon>
    </lineage>
</organism>
<dbReference type="InterPro" id="IPR009057">
    <property type="entry name" value="Homeodomain-like_sf"/>
</dbReference>
<evidence type="ECO:0000256" key="4">
    <source>
        <dbReference type="PROSITE-ProRule" id="PRU00335"/>
    </source>
</evidence>
<evidence type="ECO:0000256" key="3">
    <source>
        <dbReference type="ARBA" id="ARBA00023163"/>
    </source>
</evidence>